<evidence type="ECO:0000313" key="5">
    <source>
        <dbReference type="EMBL" id="SNT06148.1"/>
    </source>
</evidence>
<evidence type="ECO:0000313" key="6">
    <source>
        <dbReference type="Proteomes" id="UP000198304"/>
    </source>
</evidence>
<keyword evidence="3" id="KW-0804">Transcription</keyword>
<dbReference type="SMART" id="SM00345">
    <property type="entry name" value="HTH_GNTR"/>
    <property type="match status" value="1"/>
</dbReference>
<sequence length="225" mass="26530">MNILKRESYETARDYAYRTIRENIISLNLEPGSMLSENEIAQELGISRTPVREALIELSKTKMVEIIPQRGSFISKIDYGIIEEARFFRLIVEIAIAELACDFASNKDIEELEELVSLQEFYTERNMPDKMLAVDNEFHKILYRIANKEFIRKIVEDTTVHFDRVRRLSISAIKMDSIIDDHRAIIKAIEERDKKKVKEVVTKHLTRYKVDEELIRKKYPEYILN</sequence>
<dbReference type="PROSITE" id="PS50949">
    <property type="entry name" value="HTH_GNTR"/>
    <property type="match status" value="1"/>
</dbReference>
<name>A0A239JL69_9FIRM</name>
<feature type="domain" description="HTH gntR-type" evidence="4">
    <location>
        <begin position="10"/>
        <end position="77"/>
    </location>
</feature>
<dbReference type="SUPFAM" id="SSF48008">
    <property type="entry name" value="GntR ligand-binding domain-like"/>
    <property type="match status" value="1"/>
</dbReference>
<dbReference type="InterPro" id="IPR008920">
    <property type="entry name" value="TF_FadR/GntR_C"/>
</dbReference>
<dbReference type="Gene3D" id="1.20.120.530">
    <property type="entry name" value="GntR ligand-binding domain-like"/>
    <property type="match status" value="1"/>
</dbReference>
<dbReference type="InterPro" id="IPR011711">
    <property type="entry name" value="GntR_C"/>
</dbReference>
<gene>
    <name evidence="5" type="ORF">SAMN05446037_103634</name>
</gene>
<dbReference type="EMBL" id="FZOJ01000036">
    <property type="protein sequence ID" value="SNT06148.1"/>
    <property type="molecule type" value="Genomic_DNA"/>
</dbReference>
<dbReference type="RefSeq" id="WP_089285028.1">
    <property type="nucleotide sequence ID" value="NZ_FZOJ01000036.1"/>
</dbReference>
<dbReference type="InterPro" id="IPR036388">
    <property type="entry name" value="WH-like_DNA-bd_sf"/>
</dbReference>
<dbReference type="InterPro" id="IPR036390">
    <property type="entry name" value="WH_DNA-bd_sf"/>
</dbReference>
<organism evidence="5 6">
    <name type="scientific">Anaerovirgula multivorans</name>
    <dbReference type="NCBI Taxonomy" id="312168"/>
    <lineage>
        <taxon>Bacteria</taxon>
        <taxon>Bacillati</taxon>
        <taxon>Bacillota</taxon>
        <taxon>Clostridia</taxon>
        <taxon>Peptostreptococcales</taxon>
        <taxon>Natronincolaceae</taxon>
        <taxon>Anaerovirgula</taxon>
    </lineage>
</organism>
<accession>A0A239JL69</accession>
<keyword evidence="6" id="KW-1185">Reference proteome</keyword>
<keyword evidence="1" id="KW-0805">Transcription regulation</keyword>
<dbReference type="GO" id="GO:0003700">
    <property type="term" value="F:DNA-binding transcription factor activity"/>
    <property type="evidence" value="ECO:0007669"/>
    <property type="project" value="InterPro"/>
</dbReference>
<evidence type="ECO:0000256" key="1">
    <source>
        <dbReference type="ARBA" id="ARBA00023015"/>
    </source>
</evidence>
<dbReference type="PRINTS" id="PR00035">
    <property type="entry name" value="HTHGNTR"/>
</dbReference>
<dbReference type="AlphaFoldDB" id="A0A239JL69"/>
<dbReference type="PANTHER" id="PTHR43537">
    <property type="entry name" value="TRANSCRIPTIONAL REGULATOR, GNTR FAMILY"/>
    <property type="match status" value="1"/>
</dbReference>
<keyword evidence="2 5" id="KW-0238">DNA-binding</keyword>
<evidence type="ECO:0000256" key="3">
    <source>
        <dbReference type="ARBA" id="ARBA00023163"/>
    </source>
</evidence>
<dbReference type="OrthoDB" id="9781630at2"/>
<dbReference type="Pfam" id="PF07729">
    <property type="entry name" value="FCD"/>
    <property type="match status" value="1"/>
</dbReference>
<dbReference type="CDD" id="cd07377">
    <property type="entry name" value="WHTH_GntR"/>
    <property type="match status" value="1"/>
</dbReference>
<dbReference type="Gene3D" id="1.10.10.10">
    <property type="entry name" value="Winged helix-like DNA-binding domain superfamily/Winged helix DNA-binding domain"/>
    <property type="match status" value="1"/>
</dbReference>
<evidence type="ECO:0000259" key="4">
    <source>
        <dbReference type="PROSITE" id="PS50949"/>
    </source>
</evidence>
<evidence type="ECO:0000256" key="2">
    <source>
        <dbReference type="ARBA" id="ARBA00023125"/>
    </source>
</evidence>
<dbReference type="SUPFAM" id="SSF46785">
    <property type="entry name" value="Winged helix' DNA-binding domain"/>
    <property type="match status" value="1"/>
</dbReference>
<dbReference type="SMART" id="SM00895">
    <property type="entry name" value="FCD"/>
    <property type="match status" value="1"/>
</dbReference>
<dbReference type="Pfam" id="PF00392">
    <property type="entry name" value="GntR"/>
    <property type="match status" value="1"/>
</dbReference>
<dbReference type="InterPro" id="IPR000524">
    <property type="entry name" value="Tscrpt_reg_HTH_GntR"/>
</dbReference>
<proteinExistence type="predicted"/>
<dbReference type="PANTHER" id="PTHR43537:SF45">
    <property type="entry name" value="GNTR FAMILY REGULATORY PROTEIN"/>
    <property type="match status" value="1"/>
</dbReference>
<dbReference type="GO" id="GO:0003677">
    <property type="term" value="F:DNA binding"/>
    <property type="evidence" value="ECO:0007669"/>
    <property type="project" value="UniProtKB-KW"/>
</dbReference>
<protein>
    <submittedName>
        <fullName evidence="5">DNA-binding transcriptional regulator, GntR family</fullName>
    </submittedName>
</protein>
<dbReference type="Proteomes" id="UP000198304">
    <property type="component" value="Unassembled WGS sequence"/>
</dbReference>
<reference evidence="5 6" key="1">
    <citation type="submission" date="2017-06" db="EMBL/GenBank/DDBJ databases">
        <authorList>
            <person name="Kim H.J."/>
            <person name="Triplett B.A."/>
        </authorList>
    </citation>
    <scope>NUCLEOTIDE SEQUENCE [LARGE SCALE GENOMIC DNA]</scope>
    <source>
        <strain evidence="5 6">SCA</strain>
    </source>
</reference>